<name>A0AAE4ZA57_9BACT</name>
<accession>A0AAE4ZA57</accession>
<proteinExistence type="predicted"/>
<gene>
    <name evidence="3" type="ORF">GWO12_07425</name>
</gene>
<feature type="domain" description="DUF4382" evidence="2">
    <location>
        <begin position="31"/>
        <end position="175"/>
    </location>
</feature>
<comment type="caution">
    <text evidence="3">The sequence shown here is derived from an EMBL/GenBank/DDBJ whole genome shotgun (WGS) entry which is preliminary data.</text>
</comment>
<dbReference type="PROSITE" id="PS51257">
    <property type="entry name" value="PROKAR_LIPOPROTEIN"/>
    <property type="match status" value="1"/>
</dbReference>
<evidence type="ECO:0000313" key="4">
    <source>
        <dbReference type="Proteomes" id="UP000702544"/>
    </source>
</evidence>
<feature type="chain" id="PRO_5042137699" evidence="1">
    <location>
        <begin position="20"/>
        <end position="307"/>
    </location>
</feature>
<dbReference type="EMBL" id="JAACAK010000049">
    <property type="protein sequence ID" value="NIR74931.1"/>
    <property type="molecule type" value="Genomic_DNA"/>
</dbReference>
<reference evidence="3 4" key="1">
    <citation type="submission" date="2020-01" db="EMBL/GenBank/DDBJ databases">
        <title>Genomes assembled from Gulf of Kutch pelagic sediment metagenomes.</title>
        <authorList>
            <person name="Chandrashekar M."/>
            <person name="Mahajan M.S."/>
            <person name="Dave K.J."/>
            <person name="Vatsa P."/>
            <person name="Nathani N.M."/>
        </authorList>
    </citation>
    <scope>NUCLEOTIDE SEQUENCE [LARGE SCALE GENOMIC DNA]</scope>
    <source>
        <strain evidence="3">KS3-K002</strain>
    </source>
</reference>
<evidence type="ECO:0000313" key="3">
    <source>
        <dbReference type="EMBL" id="NIR74931.1"/>
    </source>
</evidence>
<keyword evidence="1" id="KW-0732">Signal</keyword>
<feature type="signal peptide" evidence="1">
    <location>
        <begin position="1"/>
        <end position="19"/>
    </location>
</feature>
<evidence type="ECO:0000259" key="2">
    <source>
        <dbReference type="Pfam" id="PF14321"/>
    </source>
</evidence>
<organism evidence="3 4">
    <name type="scientific">Candidatus Kutchimonas denitrificans</name>
    <dbReference type="NCBI Taxonomy" id="3056748"/>
    <lineage>
        <taxon>Bacteria</taxon>
        <taxon>Pseudomonadati</taxon>
        <taxon>Gemmatimonadota</taxon>
        <taxon>Gemmatimonadia</taxon>
        <taxon>Candidatus Palauibacterales</taxon>
        <taxon>Candidatus Palauibacteraceae</taxon>
        <taxon>Candidatus Kutchimonas</taxon>
    </lineage>
</organism>
<dbReference type="InterPro" id="IPR025491">
    <property type="entry name" value="DUF4382"/>
</dbReference>
<evidence type="ECO:0000256" key="1">
    <source>
        <dbReference type="SAM" id="SignalP"/>
    </source>
</evidence>
<dbReference type="Pfam" id="PF14321">
    <property type="entry name" value="DUF4382"/>
    <property type="match status" value="1"/>
</dbReference>
<dbReference type="Proteomes" id="UP000702544">
    <property type="component" value="Unassembled WGS sequence"/>
</dbReference>
<sequence length="307" mass="31495">MRRSFGVLTVLLAFSLALAACDDGTAPGGEGTLSLLLTDAPGADIEEAWVEITGIYLQGTFVAGERVWLLEESTGLIDLAQLSGITMDLVKDVAVPPGVYAQLNIVIGDAVLVAGGNVYTKPGSSHPDGRPSDGLLECPSCTETGIKVNLPGGAVTLESESKILVLDFDVSQSYGLDAGLSGAWVMDPLINGSDFQTTGTIQGTVSLGQDVTLPACGGGATALSDFLPMAILDEIQRSGDVADDGSYRIAFVEPGDYSLSFESQVSFDNGDVLSFDATHPASVSVTSGGVAEADYTLVDASCTPSGS</sequence>
<dbReference type="AlphaFoldDB" id="A0AAE4ZA57"/>
<protein>
    <submittedName>
        <fullName evidence="3">DUF4382 domain-containing protein</fullName>
    </submittedName>
</protein>